<evidence type="ECO:0000256" key="2">
    <source>
        <dbReference type="SAM" id="Coils"/>
    </source>
</evidence>
<evidence type="ECO:0000313" key="4">
    <source>
        <dbReference type="EMBL" id="KAJ3428025.1"/>
    </source>
</evidence>
<keyword evidence="1" id="KW-0479">Metal-binding</keyword>
<dbReference type="InterPro" id="IPR043136">
    <property type="entry name" value="B30.2/SPRY_sf"/>
</dbReference>
<evidence type="ECO:0000313" key="5">
    <source>
        <dbReference type="Proteomes" id="UP001146793"/>
    </source>
</evidence>
<dbReference type="Gene3D" id="2.60.120.920">
    <property type="match status" value="1"/>
</dbReference>
<organism evidence="4 5">
    <name type="scientific">Anaeramoeba flamelloides</name>
    <dbReference type="NCBI Taxonomy" id="1746091"/>
    <lineage>
        <taxon>Eukaryota</taxon>
        <taxon>Metamonada</taxon>
        <taxon>Anaeramoebidae</taxon>
        <taxon>Anaeramoeba</taxon>
    </lineage>
</organism>
<comment type="caution">
    <text evidence="4">The sequence shown here is derived from an EMBL/GenBank/DDBJ whole genome shotgun (WGS) entry which is preliminary data.</text>
</comment>
<evidence type="ECO:0000256" key="1">
    <source>
        <dbReference type="PROSITE-ProRule" id="PRU00024"/>
    </source>
</evidence>
<proteinExistence type="predicted"/>
<dbReference type="SUPFAM" id="SSF57845">
    <property type="entry name" value="B-box zinc-binding domain"/>
    <property type="match status" value="1"/>
</dbReference>
<keyword evidence="1" id="KW-0862">Zinc</keyword>
<feature type="coiled-coil region" evidence="2">
    <location>
        <begin position="219"/>
        <end position="305"/>
    </location>
</feature>
<keyword evidence="2" id="KW-0175">Coiled coil</keyword>
<protein>
    <submittedName>
        <fullName evidence="4">Tripartite motif-containing protein</fullName>
    </submittedName>
</protein>
<accession>A0AAV7YHM8</accession>
<dbReference type="Proteomes" id="UP001146793">
    <property type="component" value="Unassembled WGS sequence"/>
</dbReference>
<dbReference type="EMBL" id="JANTQA010000060">
    <property type="protein sequence ID" value="KAJ3428025.1"/>
    <property type="molecule type" value="Genomic_DNA"/>
</dbReference>
<dbReference type="AlphaFoldDB" id="A0AAV7YHM8"/>
<dbReference type="InterPro" id="IPR000315">
    <property type="entry name" value="Znf_B-box"/>
</dbReference>
<feature type="domain" description="B box-type" evidence="3">
    <location>
        <begin position="85"/>
        <end position="126"/>
    </location>
</feature>
<evidence type="ECO:0000259" key="3">
    <source>
        <dbReference type="PROSITE" id="PS50119"/>
    </source>
</evidence>
<sequence length="486" mass="58277">MNNYNNSISEKQKIKYSKPAKYTTYPIQVFIPQCEVCEKNRSDFYCSECKFHYCQNCESEVHTSFLKKKHKEFIFQEPYVPRINTTFKICNKHNKELSLFCKDENKLICTGCYDTCRTDNHAILSLNGYSNEISEKIKIILNTIQKEEIRNNETIQKSLENQKKIKQEIKELYDEIKINSNLLIEKIQTSKIKYLNLLKNIDMITNKKFDKILKKNMVKQKMINENKNQIKNLKKMKKDENYIKLIQESKEMIERQIQKEEMLKQRRVQIETKRQREMERWYQRKMEQKIEREKERRKKIQLEREKDQFDPRMNRKNLIKLKNGNKTACNALYGVGICGTICGKKIYSSGKHEIKIRIDKFPNPKNQINFITLGVVKTEDRGKLIKKWGNRKTYFFVGDWSCFGERMRSYKGKRLDGKQIEENCPKKIKLKEYDFFTIFLDMDKKIISFKINEMNLGGWRNLPKRVCFFADLFPIKGLEKNQISIL</sequence>
<dbReference type="Gene3D" id="3.30.160.60">
    <property type="entry name" value="Classic Zinc Finger"/>
    <property type="match status" value="1"/>
</dbReference>
<keyword evidence="1" id="KW-0863">Zinc-finger</keyword>
<reference evidence="4" key="1">
    <citation type="submission" date="2022-08" db="EMBL/GenBank/DDBJ databases">
        <title>Novel sulphate-reducing endosymbionts in the free-living metamonad Anaeramoeba.</title>
        <authorList>
            <person name="Jerlstrom-Hultqvist J."/>
            <person name="Cepicka I."/>
            <person name="Gallot-Lavallee L."/>
            <person name="Salas-Leiva D."/>
            <person name="Curtis B.A."/>
            <person name="Zahonova K."/>
            <person name="Pipaliya S."/>
            <person name="Dacks J."/>
            <person name="Roger A.J."/>
        </authorList>
    </citation>
    <scope>NUCLEOTIDE SEQUENCE</scope>
    <source>
        <strain evidence="4">Busselton2</strain>
    </source>
</reference>
<feature type="domain" description="B box-type" evidence="3">
    <location>
        <begin position="34"/>
        <end position="73"/>
    </location>
</feature>
<gene>
    <name evidence="4" type="ORF">M0812_25657</name>
</gene>
<dbReference type="GO" id="GO:0008270">
    <property type="term" value="F:zinc ion binding"/>
    <property type="evidence" value="ECO:0007669"/>
    <property type="project" value="UniProtKB-KW"/>
</dbReference>
<dbReference type="PROSITE" id="PS50119">
    <property type="entry name" value="ZF_BBOX"/>
    <property type="match status" value="2"/>
</dbReference>
<name>A0AAV7YHM8_9EUKA</name>